<accession>A0AC34RD75</accession>
<evidence type="ECO:0000313" key="1">
    <source>
        <dbReference type="Proteomes" id="UP000887576"/>
    </source>
</evidence>
<sequence length="220" mass="24495">MDFVTNILSVTATISTFGLFLCGVPICQRIHKRGSTDGTSVAPFLLTSISCICWFGYGIIRDDNTIILVNSIGLLCQSLYLAYYYKKTRIKKRLNRLLSLELLILLITLWFIQCDHPKDEKENILGIICMLLNIATIGSPLADVGTVIKTKSTESLPFSLCVMNMGVSVQWLAYGILVDDFYMKVPNAVAVVISALQLSLFVIFPINYTVLINKDANEIL</sequence>
<dbReference type="Proteomes" id="UP000887576">
    <property type="component" value="Unplaced"/>
</dbReference>
<organism evidence="1 2">
    <name type="scientific">Panagrolaimus sp. JU765</name>
    <dbReference type="NCBI Taxonomy" id="591449"/>
    <lineage>
        <taxon>Eukaryota</taxon>
        <taxon>Metazoa</taxon>
        <taxon>Ecdysozoa</taxon>
        <taxon>Nematoda</taxon>
        <taxon>Chromadorea</taxon>
        <taxon>Rhabditida</taxon>
        <taxon>Tylenchina</taxon>
        <taxon>Panagrolaimomorpha</taxon>
        <taxon>Panagrolaimoidea</taxon>
        <taxon>Panagrolaimidae</taxon>
        <taxon>Panagrolaimus</taxon>
    </lineage>
</organism>
<proteinExistence type="predicted"/>
<evidence type="ECO:0000313" key="2">
    <source>
        <dbReference type="WBParaSite" id="JU765_v2.g5883.t1"/>
    </source>
</evidence>
<name>A0AC34RD75_9BILA</name>
<reference evidence="2" key="1">
    <citation type="submission" date="2022-11" db="UniProtKB">
        <authorList>
            <consortium name="WormBaseParasite"/>
        </authorList>
    </citation>
    <scope>IDENTIFICATION</scope>
</reference>
<dbReference type="WBParaSite" id="JU765_v2.g5883.t1">
    <property type="protein sequence ID" value="JU765_v2.g5883.t1"/>
    <property type="gene ID" value="JU765_v2.g5883"/>
</dbReference>
<protein>
    <submittedName>
        <fullName evidence="2">Sugar transporter SWEET</fullName>
    </submittedName>
</protein>